<gene>
    <name evidence="3" type="primary">yihI</name>
    <name evidence="6" type="ORF">EV694_1450</name>
</gene>
<evidence type="ECO:0000256" key="2">
    <source>
        <dbReference type="ARBA" id="ARBA00022517"/>
    </source>
</evidence>
<dbReference type="GO" id="GO:0042254">
    <property type="term" value="P:ribosome biogenesis"/>
    <property type="evidence" value="ECO:0007669"/>
    <property type="project" value="UniProtKB-KW"/>
</dbReference>
<protein>
    <recommendedName>
        <fullName evidence="3">Der GTPase-activating protein YihI</fullName>
    </recommendedName>
</protein>
<evidence type="ECO:0000256" key="1">
    <source>
        <dbReference type="ARBA" id="ARBA00022468"/>
    </source>
</evidence>
<accession>A0A4R1G2F3</accession>
<dbReference type="InterPro" id="IPR007336">
    <property type="entry name" value="YihI"/>
</dbReference>
<feature type="coiled-coil region" evidence="4">
    <location>
        <begin position="143"/>
        <end position="170"/>
    </location>
</feature>
<evidence type="ECO:0000313" key="6">
    <source>
        <dbReference type="EMBL" id="TCJ97861.1"/>
    </source>
</evidence>
<dbReference type="HAMAP" id="MF_01058">
    <property type="entry name" value="GAP_YihI"/>
    <property type="match status" value="1"/>
</dbReference>
<evidence type="ECO:0000256" key="3">
    <source>
        <dbReference type="HAMAP-Rule" id="MF_01058"/>
    </source>
</evidence>
<keyword evidence="1 3" id="KW-0343">GTPase activation</keyword>
<name>A0A4R1G2F3_9PAST</name>
<dbReference type="OrthoDB" id="5677577at2"/>
<comment type="function">
    <text evidence="3">A GTPase-activating protein (GAP) that modifies Der/EngA GTPase function. May play a role in ribosome biogenesis.</text>
</comment>
<feature type="compositionally biased region" description="Basic and acidic residues" evidence="5">
    <location>
        <begin position="35"/>
        <end position="46"/>
    </location>
</feature>
<evidence type="ECO:0000256" key="5">
    <source>
        <dbReference type="SAM" id="MobiDB-lite"/>
    </source>
</evidence>
<keyword evidence="4" id="KW-0175">Coiled coil</keyword>
<organism evidence="6 7">
    <name type="scientific">Volucribacter psittacicida</name>
    <dbReference type="NCBI Taxonomy" id="203482"/>
    <lineage>
        <taxon>Bacteria</taxon>
        <taxon>Pseudomonadati</taxon>
        <taxon>Pseudomonadota</taxon>
        <taxon>Gammaproteobacteria</taxon>
        <taxon>Pasteurellales</taxon>
        <taxon>Pasteurellaceae</taxon>
        <taxon>Volucribacter</taxon>
    </lineage>
</organism>
<evidence type="ECO:0000256" key="4">
    <source>
        <dbReference type="SAM" id="Coils"/>
    </source>
</evidence>
<keyword evidence="7" id="KW-1185">Reference proteome</keyword>
<comment type="similarity">
    <text evidence="3">Belongs to the YihI family.</text>
</comment>
<dbReference type="NCBIfam" id="NF003560">
    <property type="entry name" value="PRK05244.1-1"/>
    <property type="match status" value="1"/>
</dbReference>
<sequence>MARKKKSRKVTDIMPARKADKKPLAEKPRRGKKLTRYELDAKAREEKRKRKHKGLPSGSRHSVASDNNKPENTLRQDPRLGSRKKVPLVVEFVNKENKAPEKQYQPMDPVLELERLENNEILNKLLDQLEAGKTLKPQDQAFVDECLQRIDELMQQLGMLEDEDDEENAEDLYRTFARIDINQFK</sequence>
<feature type="compositionally biased region" description="Basic and acidic residues" evidence="5">
    <location>
        <begin position="9"/>
        <end position="28"/>
    </location>
</feature>
<dbReference type="AlphaFoldDB" id="A0A4R1G2F3"/>
<comment type="caution">
    <text evidence="6">The sequence shown here is derived from an EMBL/GenBank/DDBJ whole genome shotgun (WGS) entry which is preliminary data.</text>
</comment>
<dbReference type="Pfam" id="PF04220">
    <property type="entry name" value="YihI"/>
    <property type="match status" value="1"/>
</dbReference>
<proteinExistence type="inferred from homology"/>
<comment type="subunit">
    <text evidence="3">Interacts with Der.</text>
</comment>
<dbReference type="Proteomes" id="UP000294702">
    <property type="component" value="Unassembled WGS sequence"/>
</dbReference>
<feature type="region of interest" description="Disordered" evidence="5">
    <location>
        <begin position="1"/>
        <end position="82"/>
    </location>
</feature>
<feature type="compositionally biased region" description="Basic and acidic residues" evidence="5">
    <location>
        <begin position="68"/>
        <end position="80"/>
    </location>
</feature>
<evidence type="ECO:0000313" key="7">
    <source>
        <dbReference type="Proteomes" id="UP000294702"/>
    </source>
</evidence>
<dbReference type="RefSeq" id="WP_132690965.1">
    <property type="nucleotide sequence ID" value="NZ_SMFT01000003.1"/>
</dbReference>
<dbReference type="EMBL" id="SMFT01000003">
    <property type="protein sequence ID" value="TCJ97861.1"/>
    <property type="molecule type" value="Genomic_DNA"/>
</dbReference>
<reference evidence="6 7" key="1">
    <citation type="submission" date="2019-03" db="EMBL/GenBank/DDBJ databases">
        <title>Genomic Encyclopedia of Type Strains, Phase IV (KMG-IV): sequencing the most valuable type-strain genomes for metagenomic binning, comparative biology and taxonomic classification.</title>
        <authorList>
            <person name="Goeker M."/>
        </authorList>
    </citation>
    <scope>NUCLEOTIDE SEQUENCE [LARGE SCALE GENOMIC DNA]</scope>
    <source>
        <strain evidence="6 7">DSM 15534</strain>
    </source>
</reference>
<keyword evidence="2 3" id="KW-0690">Ribosome biogenesis</keyword>
<dbReference type="GO" id="GO:0005096">
    <property type="term" value="F:GTPase activator activity"/>
    <property type="evidence" value="ECO:0007669"/>
    <property type="project" value="UniProtKB-KW"/>
</dbReference>